<comment type="subcellular location">
    <subcellularLocation>
        <location evidence="1">Membrane</location>
        <topology evidence="1">Single-pass membrane protein</topology>
    </subcellularLocation>
</comment>
<feature type="domain" description="Gnk2-homologous" evidence="23">
    <location>
        <begin position="221"/>
        <end position="329"/>
    </location>
</feature>
<dbReference type="Gramene" id="OIW11179">
    <property type="protein sequence ID" value="OIW11179"/>
    <property type="gene ID" value="TanjilG_22986"/>
</dbReference>
<dbReference type="SUPFAM" id="SSF56112">
    <property type="entry name" value="Protein kinase-like (PK-like)"/>
    <property type="match status" value="1"/>
</dbReference>
<dbReference type="InterPro" id="IPR000719">
    <property type="entry name" value="Prot_kinase_dom"/>
</dbReference>
<evidence type="ECO:0000256" key="7">
    <source>
        <dbReference type="ARBA" id="ARBA00022729"/>
    </source>
</evidence>
<keyword evidence="7" id="KW-0732">Signal</keyword>
<dbReference type="InterPro" id="IPR027443">
    <property type="entry name" value="IPNS-like_sf"/>
</dbReference>
<keyword evidence="12 20" id="KW-1133">Transmembrane helix</keyword>
<evidence type="ECO:0000256" key="12">
    <source>
        <dbReference type="ARBA" id="ARBA00022989"/>
    </source>
</evidence>
<dbReference type="EC" id="2.7.11.1" evidence="2"/>
<evidence type="ECO:0000256" key="15">
    <source>
        <dbReference type="ARBA" id="ARBA00023157"/>
    </source>
</evidence>
<dbReference type="Pfam" id="PF03171">
    <property type="entry name" value="2OG-FeII_Oxy"/>
    <property type="match status" value="1"/>
</dbReference>
<protein>
    <recommendedName>
        <fullName evidence="2">non-specific serine/threonine protein kinase</fullName>
        <ecNumber evidence="2">2.7.11.1</ecNumber>
    </recommendedName>
</protein>
<feature type="domain" description="Fe2OG dioxygenase" evidence="22">
    <location>
        <begin position="195"/>
        <end position="333"/>
    </location>
</feature>
<dbReference type="FunFam" id="3.30.200.20:FF:000195">
    <property type="entry name" value="G-type lectin S-receptor-like serine/threonine-protein kinase"/>
    <property type="match status" value="1"/>
</dbReference>
<dbReference type="InterPro" id="IPR026992">
    <property type="entry name" value="DIOX_N"/>
</dbReference>
<evidence type="ECO:0000256" key="17">
    <source>
        <dbReference type="ARBA" id="ARBA00023180"/>
    </source>
</evidence>
<dbReference type="PANTHER" id="PTHR27002:SF804">
    <property type="entry name" value="OS02G0710500 PROTEIN"/>
    <property type="match status" value="1"/>
</dbReference>
<reference evidence="24 25" key="1">
    <citation type="journal article" date="2017" name="Plant Biotechnol. J.">
        <title>A comprehensive draft genome sequence for lupin (Lupinus angustifolius), an emerging health food: insights into plant-microbe interactions and legume evolution.</title>
        <authorList>
            <person name="Hane J.K."/>
            <person name="Ming Y."/>
            <person name="Kamphuis L.G."/>
            <person name="Nelson M.N."/>
            <person name="Garg G."/>
            <person name="Atkins C.A."/>
            <person name="Bayer P.E."/>
            <person name="Bravo A."/>
            <person name="Bringans S."/>
            <person name="Cannon S."/>
            <person name="Edwards D."/>
            <person name="Foley R."/>
            <person name="Gao L.L."/>
            <person name="Harrison M.J."/>
            <person name="Huang W."/>
            <person name="Hurgobin B."/>
            <person name="Li S."/>
            <person name="Liu C.W."/>
            <person name="McGrath A."/>
            <person name="Morahan G."/>
            <person name="Murray J."/>
            <person name="Weller J."/>
            <person name="Jian J."/>
            <person name="Singh K.B."/>
        </authorList>
    </citation>
    <scope>NUCLEOTIDE SEQUENCE [LARGE SCALE GENOMIC DNA]</scope>
    <source>
        <strain evidence="25">cv. Tanjil</strain>
        <tissue evidence="24">Whole plant</tissue>
    </source>
</reference>
<dbReference type="Proteomes" id="UP000188354">
    <property type="component" value="Chromosome LG06"/>
</dbReference>
<dbReference type="InterPro" id="IPR038408">
    <property type="entry name" value="GNK2_sf"/>
</dbReference>
<evidence type="ECO:0000256" key="14">
    <source>
        <dbReference type="ARBA" id="ARBA00023136"/>
    </source>
</evidence>
<dbReference type="Pfam" id="PF07714">
    <property type="entry name" value="PK_Tyr_Ser-Thr"/>
    <property type="match status" value="1"/>
</dbReference>
<evidence type="ECO:0000256" key="5">
    <source>
        <dbReference type="ARBA" id="ARBA00022692"/>
    </source>
</evidence>
<dbReference type="InterPro" id="IPR005123">
    <property type="entry name" value="Oxoglu/Fe-dep_dioxygenase_dom"/>
</dbReference>
<dbReference type="PROSITE" id="PS00108">
    <property type="entry name" value="PROTEIN_KINASE_ST"/>
    <property type="match status" value="1"/>
</dbReference>
<keyword evidence="9" id="KW-0547">Nucleotide-binding</keyword>
<dbReference type="SUPFAM" id="SSF51197">
    <property type="entry name" value="Clavaminate synthase-like"/>
    <property type="match status" value="1"/>
</dbReference>
<evidence type="ECO:0000256" key="10">
    <source>
        <dbReference type="ARBA" id="ARBA00022777"/>
    </source>
</evidence>
<keyword evidence="14 20" id="KW-0472">Membrane</keyword>
<evidence type="ECO:0000259" key="21">
    <source>
        <dbReference type="PROSITE" id="PS50011"/>
    </source>
</evidence>
<evidence type="ECO:0000256" key="4">
    <source>
        <dbReference type="ARBA" id="ARBA00022679"/>
    </source>
</evidence>
<evidence type="ECO:0000256" key="18">
    <source>
        <dbReference type="ARBA" id="ARBA00047899"/>
    </source>
</evidence>
<keyword evidence="15" id="KW-1015">Disulfide bond</keyword>
<evidence type="ECO:0000256" key="8">
    <source>
        <dbReference type="ARBA" id="ARBA00022737"/>
    </source>
</evidence>
<sequence length="878" mass="98554">MNSISDPPFHEAYKSLFDKIISNNEEINGLLNNEVMVECELPLINLKSLEESDPVAREECKSTIARASQQWGFFQVINHGISSEILKRLRCEQEKLFRKPFHDKTKEDEFFNFSAGSYRWGSPTATCITQLSWSEAFHIPLTDILSSNSSSSNSLSSTMEQFATTVSTLAQTLADILAEKMGHKSTLFKENCLSNTCYLRLNRYPPCPIASEIHGLMPHTDSDFLTILYQDHVGGLQLVKDMKWIAVKPNPDALIINIGDLFQEYKNQVRDDVQRLGTKIGLPRGDVSNDTCQNCTITANQEIRIQCASNTSAIIWYDTCMLRYSNKNFFGEEQTSPLAFVGNITNTTTPSAIQGYRDEQTLMYQLIKEASSTDMLFKTGKSVGGNESENGYGLVQCTRDINSSSCNSCLHQLMKEADKCCQHKVGWSLMGPSCNIRYERYNFYNQTCAPPESLPPLPYSQGKRRYLKAKFLAIHVIPIAVVAALTVLMWFSCLHWKKRKRGRTDDEILVKSLKSSSRHLKEQGHGDNSGDMHYFSLSTIKIATNYFSDDAKLGEGGFGPVFKGKLSNGREIAVKRLSFKSTQGLEEFKNEVMLIAKLQHRNLVKLLGCCVGENEKLLVYEYMANTSLDAFLFDPIKRIELDWPKRARIINGIAKGLVYLHEDSRLKIIHRDLKASNVLLDEEMNPKISDFGTARMFGGNQNEASTDKVVGTYGYMAPEYALEGLFSIKSDVYSFGVLMLEIMNGRKNSGFYQQERGCGESLLSYAWRLWSVGKGVEFMDPILVKSCPKNQALRWIHIGLLCVQERPKDRPIMSSVIVMLGSAINLPSPSAPPFSVGRYFASDQSSTSAKDIEFMPSPSNSVSAKEELSLAPIALLLL</sequence>
<dbReference type="InterPro" id="IPR008271">
    <property type="entry name" value="Ser/Thr_kinase_AS"/>
</dbReference>
<dbReference type="OMA" id="CGMRMDD"/>
<evidence type="ECO:0000313" key="25">
    <source>
        <dbReference type="Proteomes" id="UP000188354"/>
    </source>
</evidence>
<evidence type="ECO:0000259" key="23">
    <source>
        <dbReference type="PROSITE" id="PS51473"/>
    </source>
</evidence>
<dbReference type="GO" id="GO:0004674">
    <property type="term" value="F:protein serine/threonine kinase activity"/>
    <property type="evidence" value="ECO:0007669"/>
    <property type="project" value="UniProtKB-KW"/>
</dbReference>
<keyword evidence="17" id="KW-0325">Glycoprotein</keyword>
<keyword evidence="3" id="KW-0723">Serine/threonine-protein kinase</keyword>
<organism evidence="24 25">
    <name type="scientific">Lupinus angustifolius</name>
    <name type="common">Narrow-leaved blue lupine</name>
    <dbReference type="NCBI Taxonomy" id="3871"/>
    <lineage>
        <taxon>Eukaryota</taxon>
        <taxon>Viridiplantae</taxon>
        <taxon>Streptophyta</taxon>
        <taxon>Embryophyta</taxon>
        <taxon>Tracheophyta</taxon>
        <taxon>Spermatophyta</taxon>
        <taxon>Magnoliopsida</taxon>
        <taxon>eudicotyledons</taxon>
        <taxon>Gunneridae</taxon>
        <taxon>Pentapetalae</taxon>
        <taxon>rosids</taxon>
        <taxon>fabids</taxon>
        <taxon>Fabales</taxon>
        <taxon>Fabaceae</taxon>
        <taxon>Papilionoideae</taxon>
        <taxon>50 kb inversion clade</taxon>
        <taxon>genistoids sensu lato</taxon>
        <taxon>core genistoids</taxon>
        <taxon>Genisteae</taxon>
        <taxon>Lupinus</taxon>
    </lineage>
</organism>
<evidence type="ECO:0000256" key="13">
    <source>
        <dbReference type="ARBA" id="ARBA00023004"/>
    </source>
</evidence>
<evidence type="ECO:0000256" key="19">
    <source>
        <dbReference type="ARBA" id="ARBA00048679"/>
    </source>
</evidence>
<evidence type="ECO:0000256" key="16">
    <source>
        <dbReference type="ARBA" id="ARBA00023170"/>
    </source>
</evidence>
<dbReference type="PROSITE" id="PS51471">
    <property type="entry name" value="FE2OG_OXY"/>
    <property type="match status" value="1"/>
</dbReference>
<keyword evidence="5 20" id="KW-0812">Transmembrane</keyword>
<keyword evidence="4" id="KW-0808">Transferase</keyword>
<keyword evidence="16" id="KW-0675">Receptor</keyword>
<evidence type="ECO:0000259" key="22">
    <source>
        <dbReference type="PROSITE" id="PS51471"/>
    </source>
</evidence>
<dbReference type="InterPro" id="IPR001245">
    <property type="entry name" value="Ser-Thr/Tyr_kinase_cat_dom"/>
</dbReference>
<gene>
    <name evidence="24" type="ORF">TanjilG_22986</name>
</gene>
<evidence type="ECO:0000256" key="3">
    <source>
        <dbReference type="ARBA" id="ARBA00022527"/>
    </source>
</evidence>
<evidence type="ECO:0000256" key="20">
    <source>
        <dbReference type="SAM" id="Phobius"/>
    </source>
</evidence>
<dbReference type="FunFam" id="1.10.510.10:FF:001697">
    <property type="entry name" value="Uncharacterized protein"/>
    <property type="match status" value="1"/>
</dbReference>
<dbReference type="EMBL" id="CM007366">
    <property type="protein sequence ID" value="OIW11179.1"/>
    <property type="molecule type" value="Genomic_DNA"/>
</dbReference>
<dbReference type="SMART" id="SM00220">
    <property type="entry name" value="S_TKc"/>
    <property type="match status" value="1"/>
</dbReference>
<dbReference type="CDD" id="cd14066">
    <property type="entry name" value="STKc_IRAK"/>
    <property type="match status" value="1"/>
</dbReference>
<dbReference type="GO" id="GO:0005886">
    <property type="term" value="C:plasma membrane"/>
    <property type="evidence" value="ECO:0007669"/>
    <property type="project" value="TreeGrafter"/>
</dbReference>
<keyword evidence="11" id="KW-0067">ATP-binding</keyword>
<dbReference type="PROSITE" id="PS50011">
    <property type="entry name" value="PROTEIN_KINASE_DOM"/>
    <property type="match status" value="1"/>
</dbReference>
<evidence type="ECO:0000256" key="1">
    <source>
        <dbReference type="ARBA" id="ARBA00004167"/>
    </source>
</evidence>
<proteinExistence type="predicted"/>
<name>A0A1J7IEC5_LUPAN</name>
<dbReference type="Gene3D" id="3.30.200.20">
    <property type="entry name" value="Phosphorylase Kinase, domain 1"/>
    <property type="match status" value="1"/>
</dbReference>
<dbReference type="CDD" id="cd23509">
    <property type="entry name" value="Gnk2-like"/>
    <property type="match status" value="2"/>
</dbReference>
<evidence type="ECO:0000256" key="11">
    <source>
        <dbReference type="ARBA" id="ARBA00022840"/>
    </source>
</evidence>
<evidence type="ECO:0000313" key="24">
    <source>
        <dbReference type="EMBL" id="OIW11179.1"/>
    </source>
</evidence>
<keyword evidence="10" id="KW-0418">Kinase</keyword>
<comment type="catalytic activity">
    <reaction evidence="18">
        <text>L-threonyl-[protein] + ATP = O-phospho-L-threonyl-[protein] + ADP + H(+)</text>
        <dbReference type="Rhea" id="RHEA:46608"/>
        <dbReference type="Rhea" id="RHEA-COMP:11060"/>
        <dbReference type="Rhea" id="RHEA-COMP:11605"/>
        <dbReference type="ChEBI" id="CHEBI:15378"/>
        <dbReference type="ChEBI" id="CHEBI:30013"/>
        <dbReference type="ChEBI" id="CHEBI:30616"/>
        <dbReference type="ChEBI" id="CHEBI:61977"/>
        <dbReference type="ChEBI" id="CHEBI:456216"/>
        <dbReference type="EC" id="2.7.11.1"/>
    </reaction>
</comment>
<feature type="domain" description="Protein kinase" evidence="21">
    <location>
        <begin position="547"/>
        <end position="824"/>
    </location>
</feature>
<comment type="catalytic activity">
    <reaction evidence="19">
        <text>L-seryl-[protein] + ATP = O-phospho-L-seryl-[protein] + ADP + H(+)</text>
        <dbReference type="Rhea" id="RHEA:17989"/>
        <dbReference type="Rhea" id="RHEA-COMP:9863"/>
        <dbReference type="Rhea" id="RHEA-COMP:11604"/>
        <dbReference type="ChEBI" id="CHEBI:15378"/>
        <dbReference type="ChEBI" id="CHEBI:29999"/>
        <dbReference type="ChEBI" id="CHEBI:30616"/>
        <dbReference type="ChEBI" id="CHEBI:83421"/>
        <dbReference type="ChEBI" id="CHEBI:456216"/>
        <dbReference type="EC" id="2.7.11.1"/>
    </reaction>
</comment>
<evidence type="ECO:0000256" key="2">
    <source>
        <dbReference type="ARBA" id="ARBA00012513"/>
    </source>
</evidence>
<dbReference type="GO" id="GO:0005524">
    <property type="term" value="F:ATP binding"/>
    <property type="evidence" value="ECO:0007669"/>
    <property type="project" value="UniProtKB-KW"/>
</dbReference>
<dbReference type="AlphaFoldDB" id="A0A1J7IEC5"/>
<evidence type="ECO:0000256" key="6">
    <source>
        <dbReference type="ARBA" id="ARBA00022723"/>
    </source>
</evidence>
<dbReference type="Pfam" id="PF01657">
    <property type="entry name" value="Stress-antifung"/>
    <property type="match status" value="2"/>
</dbReference>
<accession>A0A1J7IEC5</accession>
<dbReference type="InterPro" id="IPR011009">
    <property type="entry name" value="Kinase-like_dom_sf"/>
</dbReference>
<feature type="transmembrane region" description="Helical" evidence="20">
    <location>
        <begin position="471"/>
        <end position="491"/>
    </location>
</feature>
<keyword evidence="13" id="KW-0408">Iron</keyword>
<dbReference type="PANTHER" id="PTHR27002">
    <property type="entry name" value="RECEPTOR-LIKE SERINE/THREONINE-PROTEIN KINASE SD1-8"/>
    <property type="match status" value="1"/>
</dbReference>
<dbReference type="PROSITE" id="PS51473">
    <property type="entry name" value="GNK2"/>
    <property type="match status" value="2"/>
</dbReference>
<feature type="domain" description="Gnk2-homologous" evidence="23">
    <location>
        <begin position="335"/>
        <end position="443"/>
    </location>
</feature>
<keyword evidence="6" id="KW-0479">Metal-binding</keyword>
<evidence type="ECO:0000256" key="9">
    <source>
        <dbReference type="ARBA" id="ARBA00022741"/>
    </source>
</evidence>
<dbReference type="Pfam" id="PF14226">
    <property type="entry name" value="DIOX_N"/>
    <property type="match status" value="1"/>
</dbReference>
<dbReference type="GO" id="GO:0046872">
    <property type="term" value="F:metal ion binding"/>
    <property type="evidence" value="ECO:0007669"/>
    <property type="project" value="UniProtKB-KW"/>
</dbReference>
<dbReference type="Gene3D" id="3.30.430.20">
    <property type="entry name" value="Gnk2 domain, C-X8-C-X2-C motif"/>
    <property type="match status" value="2"/>
</dbReference>
<dbReference type="Gene3D" id="2.60.120.330">
    <property type="entry name" value="B-lactam Antibiotic, Isopenicillin N Synthase, Chain"/>
    <property type="match status" value="1"/>
</dbReference>
<keyword evidence="8" id="KW-0677">Repeat</keyword>
<dbReference type="Gene3D" id="1.10.510.10">
    <property type="entry name" value="Transferase(Phosphotransferase) domain 1"/>
    <property type="match status" value="1"/>
</dbReference>
<keyword evidence="25" id="KW-1185">Reference proteome</keyword>
<dbReference type="InterPro" id="IPR002902">
    <property type="entry name" value="GNK2"/>
</dbReference>
<dbReference type="InterPro" id="IPR044861">
    <property type="entry name" value="IPNS-like_FE2OG_OXY"/>
</dbReference>